<comment type="similarity">
    <text evidence="1">Belongs to the FPP family.</text>
</comment>
<name>A0AAN9J820_CLITE</name>
<dbReference type="AlphaFoldDB" id="A0AAN9J820"/>
<dbReference type="Proteomes" id="UP001359559">
    <property type="component" value="Unassembled WGS sequence"/>
</dbReference>
<dbReference type="Pfam" id="PF05911">
    <property type="entry name" value="FPP"/>
    <property type="match status" value="1"/>
</dbReference>
<comment type="caution">
    <text evidence="3">The sequence shown here is derived from an EMBL/GenBank/DDBJ whole genome shotgun (WGS) entry which is preliminary data.</text>
</comment>
<evidence type="ECO:0000313" key="4">
    <source>
        <dbReference type="Proteomes" id="UP001359559"/>
    </source>
</evidence>
<sequence>MHRRHHPVRVSLSSLTDLLRHMHMILPTIEISVSFMASPLKHSLTQQKHLDRLEIRNIEREGDKKIEGRKEQVAKHRELEIRNKEKNMNMRSAKAANKQYMEGVKKIAKLEVEC</sequence>
<dbReference type="InterPro" id="IPR008587">
    <property type="entry name" value="FPP_plant"/>
</dbReference>
<accession>A0AAN9J820</accession>
<evidence type="ECO:0000256" key="1">
    <source>
        <dbReference type="ARBA" id="ARBA00005921"/>
    </source>
</evidence>
<reference evidence="3 4" key="1">
    <citation type="submission" date="2024-01" db="EMBL/GenBank/DDBJ databases">
        <title>The genomes of 5 underutilized Papilionoideae crops provide insights into root nodulation and disease resistance.</title>
        <authorList>
            <person name="Yuan L."/>
        </authorList>
    </citation>
    <scope>NUCLEOTIDE SEQUENCE [LARGE SCALE GENOMIC DNA]</scope>
    <source>
        <strain evidence="3">LY-2023</strain>
        <tissue evidence="3">Leaf</tissue>
    </source>
</reference>
<dbReference type="PANTHER" id="PTHR31580">
    <property type="entry name" value="FILAMENT-LIKE PLANT PROTEIN 4"/>
    <property type="match status" value="1"/>
</dbReference>
<evidence type="ECO:0000313" key="3">
    <source>
        <dbReference type="EMBL" id="KAK7293336.1"/>
    </source>
</evidence>
<proteinExistence type="inferred from homology"/>
<protein>
    <submittedName>
        <fullName evidence="3">Uncharacterized protein</fullName>
    </submittedName>
</protein>
<organism evidence="3 4">
    <name type="scientific">Clitoria ternatea</name>
    <name type="common">Butterfly pea</name>
    <dbReference type="NCBI Taxonomy" id="43366"/>
    <lineage>
        <taxon>Eukaryota</taxon>
        <taxon>Viridiplantae</taxon>
        <taxon>Streptophyta</taxon>
        <taxon>Embryophyta</taxon>
        <taxon>Tracheophyta</taxon>
        <taxon>Spermatophyta</taxon>
        <taxon>Magnoliopsida</taxon>
        <taxon>eudicotyledons</taxon>
        <taxon>Gunneridae</taxon>
        <taxon>Pentapetalae</taxon>
        <taxon>rosids</taxon>
        <taxon>fabids</taxon>
        <taxon>Fabales</taxon>
        <taxon>Fabaceae</taxon>
        <taxon>Papilionoideae</taxon>
        <taxon>50 kb inversion clade</taxon>
        <taxon>NPAAA clade</taxon>
        <taxon>indigoferoid/millettioid clade</taxon>
        <taxon>Phaseoleae</taxon>
        <taxon>Clitoria</taxon>
    </lineage>
</organism>
<keyword evidence="4" id="KW-1185">Reference proteome</keyword>
<evidence type="ECO:0000256" key="2">
    <source>
        <dbReference type="ARBA" id="ARBA00023054"/>
    </source>
</evidence>
<keyword evidence="2" id="KW-0175">Coiled coil</keyword>
<gene>
    <name evidence="3" type="ORF">RJT34_16199</name>
</gene>
<dbReference type="EMBL" id="JAYKXN010000004">
    <property type="protein sequence ID" value="KAK7293336.1"/>
    <property type="molecule type" value="Genomic_DNA"/>
</dbReference>
<dbReference type="PANTHER" id="PTHR31580:SF4">
    <property type="entry name" value="FILAMENT-LIKE PLANT PROTEIN 6"/>
    <property type="match status" value="1"/>
</dbReference>